<dbReference type="Gene3D" id="2.60.120.330">
    <property type="entry name" value="B-lactam Antibiotic, Isopenicillin N Synthase, Chain"/>
    <property type="match status" value="1"/>
</dbReference>
<feature type="domain" description="Non-haem dioxygenase N-terminal" evidence="4">
    <location>
        <begin position="87"/>
        <end position="164"/>
    </location>
</feature>
<keyword evidence="2" id="KW-0408">Iron</keyword>
<comment type="caution">
    <text evidence="5">The sequence shown here is derived from an EMBL/GenBank/DDBJ whole genome shotgun (WGS) entry which is preliminary data.</text>
</comment>
<evidence type="ECO:0000256" key="3">
    <source>
        <dbReference type="SAM" id="MobiDB-lite"/>
    </source>
</evidence>
<feature type="compositionally biased region" description="Acidic residues" evidence="3">
    <location>
        <begin position="354"/>
        <end position="363"/>
    </location>
</feature>
<keyword evidence="6" id="KW-1185">Reference proteome</keyword>
<feature type="region of interest" description="Disordered" evidence="3">
    <location>
        <begin position="25"/>
        <end position="46"/>
    </location>
</feature>
<dbReference type="AlphaFoldDB" id="A0AAD7PR98"/>
<dbReference type="PANTHER" id="PTHR34945:SF2">
    <property type="entry name" value="2-OXOGLUTARATE (2OG) AND FE(II)-DEPENDENT OXYGENASE SUPERFAMILY PROTEIN"/>
    <property type="match status" value="1"/>
</dbReference>
<dbReference type="InterPro" id="IPR026992">
    <property type="entry name" value="DIOX_N"/>
</dbReference>
<sequence>MTRSYVFPFIFTSIGVSFSSAHKQEHHQPNMYGGATPAPPPTPSTQPNNLLSMSDVADALSLSRLLHRLPPNLSLPTRRSSTATSPPTISLSSQFPSILNQLHSSASQLGFFQLTDHSIPSELANSAESEALALFNSPRDQKEAYFPKSWPFGYQGNGEEDGDGLSESFCLDGSCSSESAELSLASLRELTHGLEKLGLKTIDLLCESVGFENPIGDQDPTRFCSLMWVSKGGVANGSNPVMTGGSYPFIVGLHYQIRSQKYSLLADSGWVSLLPRVDSVMVTVGDIAQVWSNGKLKKVRGRPLTIFGDEKPKDYSNSSGSITMSLLVTLPIHSTVSPLLLPNLNTISGRYDNDKDEDEDEELTKENEGEEAHVRIDENEGEEAYVQIDENEGEERVFNSFAFEDYAWRVYHERHLFKDPLDRHRI</sequence>
<feature type="region of interest" description="Disordered" evidence="3">
    <location>
        <begin position="350"/>
        <end position="371"/>
    </location>
</feature>
<protein>
    <submittedName>
        <fullName evidence="5">Gibberellin 2-beta-dioxygenase 1</fullName>
    </submittedName>
</protein>
<dbReference type="GO" id="GO:0046872">
    <property type="term" value="F:metal ion binding"/>
    <property type="evidence" value="ECO:0007669"/>
    <property type="project" value="UniProtKB-KW"/>
</dbReference>
<dbReference type="PANTHER" id="PTHR34945">
    <property type="entry name" value="2-OXOGLUTARATE (2OG) AND FE(II)-DEPENDENT OXYGENASE SUPERFAMILY PROTEIN"/>
    <property type="match status" value="1"/>
</dbReference>
<gene>
    <name evidence="5" type="ORF">O6P43_013840</name>
</gene>
<dbReference type="Pfam" id="PF14226">
    <property type="entry name" value="DIOX_N"/>
    <property type="match status" value="1"/>
</dbReference>
<name>A0AAD7PR98_QUISA</name>
<evidence type="ECO:0000313" key="6">
    <source>
        <dbReference type="Proteomes" id="UP001163823"/>
    </source>
</evidence>
<evidence type="ECO:0000256" key="1">
    <source>
        <dbReference type="ARBA" id="ARBA00022723"/>
    </source>
</evidence>
<proteinExistence type="predicted"/>
<keyword evidence="1" id="KW-0479">Metal-binding</keyword>
<dbReference type="EMBL" id="JARAOO010000006">
    <property type="protein sequence ID" value="KAJ7963960.1"/>
    <property type="molecule type" value="Genomic_DNA"/>
</dbReference>
<dbReference type="KEGG" id="qsa:O6P43_013840"/>
<reference evidence="5" key="1">
    <citation type="journal article" date="2023" name="Science">
        <title>Elucidation of the pathway for biosynthesis of saponin adjuvants from the soapbark tree.</title>
        <authorList>
            <person name="Reed J."/>
            <person name="Orme A."/>
            <person name="El-Demerdash A."/>
            <person name="Owen C."/>
            <person name="Martin L.B.B."/>
            <person name="Misra R.C."/>
            <person name="Kikuchi S."/>
            <person name="Rejzek M."/>
            <person name="Martin A.C."/>
            <person name="Harkess A."/>
            <person name="Leebens-Mack J."/>
            <person name="Louveau T."/>
            <person name="Stephenson M.J."/>
            <person name="Osbourn A."/>
        </authorList>
    </citation>
    <scope>NUCLEOTIDE SEQUENCE</scope>
    <source>
        <strain evidence="5">S10</strain>
    </source>
</reference>
<evidence type="ECO:0000313" key="5">
    <source>
        <dbReference type="EMBL" id="KAJ7963960.1"/>
    </source>
</evidence>
<dbReference type="Proteomes" id="UP001163823">
    <property type="component" value="Chromosome 6"/>
</dbReference>
<evidence type="ECO:0000259" key="4">
    <source>
        <dbReference type="Pfam" id="PF14226"/>
    </source>
</evidence>
<accession>A0AAD7PR98</accession>
<evidence type="ECO:0000256" key="2">
    <source>
        <dbReference type="ARBA" id="ARBA00023004"/>
    </source>
</evidence>
<organism evidence="5 6">
    <name type="scientific">Quillaja saponaria</name>
    <name type="common">Soap bark tree</name>
    <dbReference type="NCBI Taxonomy" id="32244"/>
    <lineage>
        <taxon>Eukaryota</taxon>
        <taxon>Viridiplantae</taxon>
        <taxon>Streptophyta</taxon>
        <taxon>Embryophyta</taxon>
        <taxon>Tracheophyta</taxon>
        <taxon>Spermatophyta</taxon>
        <taxon>Magnoliopsida</taxon>
        <taxon>eudicotyledons</taxon>
        <taxon>Gunneridae</taxon>
        <taxon>Pentapetalae</taxon>
        <taxon>rosids</taxon>
        <taxon>fabids</taxon>
        <taxon>Fabales</taxon>
        <taxon>Quillajaceae</taxon>
        <taxon>Quillaja</taxon>
    </lineage>
</organism>
<dbReference type="SUPFAM" id="SSF51197">
    <property type="entry name" value="Clavaminate synthase-like"/>
    <property type="match status" value="1"/>
</dbReference>
<dbReference type="InterPro" id="IPR027443">
    <property type="entry name" value="IPNS-like_sf"/>
</dbReference>